<accession>A0A6L2KNR5</accession>
<proteinExistence type="predicted"/>
<evidence type="ECO:0000313" key="2">
    <source>
        <dbReference type="EMBL" id="GEU51078.1"/>
    </source>
</evidence>
<name>A0A6L2KNR5_TANCI</name>
<comment type="caution">
    <text evidence="2">The sequence shown here is derived from an EMBL/GenBank/DDBJ whole genome shotgun (WGS) entry which is preliminary data.</text>
</comment>
<feature type="region of interest" description="Disordered" evidence="1">
    <location>
        <begin position="1"/>
        <end position="29"/>
    </location>
</feature>
<dbReference type="EMBL" id="BKCJ010002811">
    <property type="protein sequence ID" value="GEU51078.1"/>
    <property type="molecule type" value="Genomic_DNA"/>
</dbReference>
<reference evidence="2" key="1">
    <citation type="journal article" date="2019" name="Sci. Rep.">
        <title>Draft genome of Tanacetum cinerariifolium, the natural source of mosquito coil.</title>
        <authorList>
            <person name="Yamashiro T."/>
            <person name="Shiraishi A."/>
            <person name="Satake H."/>
            <person name="Nakayama K."/>
        </authorList>
    </citation>
    <scope>NUCLEOTIDE SEQUENCE</scope>
</reference>
<dbReference type="AlphaFoldDB" id="A0A6L2KNR5"/>
<sequence>MIWKSIQNGPTPHPQTTDPAPEGGAVPHREIKEMKSLLKRTTKMN</sequence>
<organism evidence="2">
    <name type="scientific">Tanacetum cinerariifolium</name>
    <name type="common">Dalmatian daisy</name>
    <name type="synonym">Chrysanthemum cinerariifolium</name>
    <dbReference type="NCBI Taxonomy" id="118510"/>
    <lineage>
        <taxon>Eukaryota</taxon>
        <taxon>Viridiplantae</taxon>
        <taxon>Streptophyta</taxon>
        <taxon>Embryophyta</taxon>
        <taxon>Tracheophyta</taxon>
        <taxon>Spermatophyta</taxon>
        <taxon>Magnoliopsida</taxon>
        <taxon>eudicotyledons</taxon>
        <taxon>Gunneridae</taxon>
        <taxon>Pentapetalae</taxon>
        <taxon>asterids</taxon>
        <taxon>campanulids</taxon>
        <taxon>Asterales</taxon>
        <taxon>Asteraceae</taxon>
        <taxon>Asteroideae</taxon>
        <taxon>Anthemideae</taxon>
        <taxon>Anthemidinae</taxon>
        <taxon>Tanacetum</taxon>
    </lineage>
</organism>
<protein>
    <submittedName>
        <fullName evidence="2">Uncharacterized protein</fullName>
    </submittedName>
</protein>
<feature type="compositionally biased region" description="Polar residues" evidence="1">
    <location>
        <begin position="1"/>
        <end position="18"/>
    </location>
</feature>
<evidence type="ECO:0000256" key="1">
    <source>
        <dbReference type="SAM" id="MobiDB-lite"/>
    </source>
</evidence>
<feature type="non-terminal residue" evidence="2">
    <location>
        <position position="45"/>
    </location>
</feature>
<gene>
    <name evidence="2" type="ORF">Tci_023056</name>
</gene>